<organism evidence="1">
    <name type="scientific">Roseihalotalea indica</name>
    <dbReference type="NCBI Taxonomy" id="2867963"/>
    <lineage>
        <taxon>Bacteria</taxon>
        <taxon>Pseudomonadati</taxon>
        <taxon>Bacteroidota</taxon>
        <taxon>Cytophagia</taxon>
        <taxon>Cytophagales</taxon>
        <taxon>Catalimonadaceae</taxon>
        <taxon>Roseihalotalea</taxon>
    </lineage>
</organism>
<dbReference type="EMBL" id="CP120682">
    <property type="protein sequence ID" value="WKN40088.1"/>
    <property type="molecule type" value="Genomic_DNA"/>
</dbReference>
<accession>A0AA49JK33</accession>
<proteinExistence type="predicted"/>
<reference evidence="1" key="1">
    <citation type="journal article" date="2023" name="Comput. Struct. Biotechnol. J.">
        <title>Discovery of a novel marine Bacteroidetes with a rich repertoire of carbohydrate-active enzymes.</title>
        <authorList>
            <person name="Chen B."/>
            <person name="Liu G."/>
            <person name="Chen Q."/>
            <person name="Wang H."/>
            <person name="Liu L."/>
            <person name="Tang K."/>
        </authorList>
    </citation>
    <scope>NUCLEOTIDE SEQUENCE</scope>
    <source>
        <strain evidence="1">TK19036</strain>
    </source>
</reference>
<sequence length="402" mass="44293">MKSFKEISRSQKMLTVAAGLLAGGIFIFNDQDSDFATEGGGYPTTENGACTVNAPAEAAPVNQTYNSQPMNSQGKVVLYDKGLQMPIGTYTLPEGWSLTQDVATDPATNKSIQYNVEMNGPRGEMIRALGNAQYGQMAGKNFEQAWYQTVMAGLQGEFEQINFGSFQPDPLAQQNALKIKVIQRLLSQGGQVQCLQVPISAQRNGQMIKGVVTIMRVDASPAMGSVTVGCAIAPASGYDQLMQARAGIINNYEPNPAYEQRREQIQAGVQNQIQTYHNQQMAASQSAHQQRMAQNQANFNAHQQRMNEMSQTQDASFNNYMNNARNSNNSAWSNNDYTGHDAVIDGIHGRSTFENPDTGYDISLDGDYKYNYTDGLGNYYRTDDPNFNPASLQGNWYQVNPR</sequence>
<gene>
    <name evidence="1" type="ORF">K4G66_15445</name>
</gene>
<evidence type="ECO:0000313" key="1">
    <source>
        <dbReference type="EMBL" id="WKN40088.1"/>
    </source>
</evidence>
<protein>
    <submittedName>
        <fullName evidence="1">Uncharacterized protein</fullName>
    </submittedName>
</protein>
<dbReference type="AlphaFoldDB" id="A0AA49JK33"/>
<name>A0AA49JK33_9BACT</name>
<reference evidence="1" key="2">
    <citation type="journal article" date="2024" name="Antonie Van Leeuwenhoek">
        <title>Roseihalotalea indica gen. nov., sp. nov., a halophilic Bacteroidetes from mesopelagic Southwest Indian Ocean with higher carbohydrate metabolic potential.</title>
        <authorList>
            <person name="Chen B."/>
            <person name="Zhang M."/>
            <person name="Lin D."/>
            <person name="Ye J."/>
            <person name="Tang K."/>
        </authorList>
    </citation>
    <scope>NUCLEOTIDE SEQUENCE</scope>
    <source>
        <strain evidence="1">TK19036</strain>
    </source>
</reference>